<dbReference type="Gene3D" id="1.10.10.10">
    <property type="entry name" value="Winged helix-like DNA-binding domain superfamily/Winged helix DNA-binding domain"/>
    <property type="match status" value="1"/>
</dbReference>
<feature type="domain" description="HTH arsR-type" evidence="4">
    <location>
        <begin position="244"/>
        <end position="319"/>
    </location>
</feature>
<dbReference type="SMART" id="SM00418">
    <property type="entry name" value="HTH_ARSR"/>
    <property type="match status" value="1"/>
</dbReference>
<dbReference type="PANTHER" id="PTHR43132">
    <property type="entry name" value="ARSENICAL RESISTANCE OPERON REPRESSOR ARSR-RELATED"/>
    <property type="match status" value="1"/>
</dbReference>
<keyword evidence="2 5" id="KW-0238">DNA-binding</keyword>
<evidence type="ECO:0000256" key="2">
    <source>
        <dbReference type="ARBA" id="ARBA00023125"/>
    </source>
</evidence>
<name>A0ABS4UCF2_9ACTN</name>
<dbReference type="Proteomes" id="UP000755585">
    <property type="component" value="Unassembled WGS sequence"/>
</dbReference>
<sequence>MTLLRLSPLALSRSRFALSPLAETVGATISLRHARTGPWRSARQKSFDRQLGRDPFLRGLADLLSHTKWLPDVVALPPGGGMGTSLASELDPVRAMTDAEIRAGCELSAQHSWIDQDLSWLDTSGLGDKTASALKGVWSRHVAPDWPRRRTALEREVMYRAGLLAAFGWPTALEGMSRRSRWVGADGIQFSHRPGADRHIGDEGLQFVPVTLASGTWLCESPAGYALVYPAGRAAVDAPADGRVALERLIGRGRAELLDRLSRPGTASELAAELGLSLGTVGRHLRILRDAGLIVGLRDGHKVVYRLTVRGADLAAYCE</sequence>
<dbReference type="PANTHER" id="PTHR43132:SF6">
    <property type="entry name" value="HTH-TYPE TRANSCRIPTIONAL REPRESSOR CZRA"/>
    <property type="match status" value="1"/>
</dbReference>
<comment type="caution">
    <text evidence="5">The sequence shown here is derived from an EMBL/GenBank/DDBJ whole genome shotgun (WGS) entry which is preliminary data.</text>
</comment>
<keyword evidence="1" id="KW-0805">Transcription regulation</keyword>
<dbReference type="InterPro" id="IPR036390">
    <property type="entry name" value="WH_DNA-bd_sf"/>
</dbReference>
<organism evidence="5 6">
    <name type="scientific">Kribbella aluminosa</name>
    <dbReference type="NCBI Taxonomy" id="416017"/>
    <lineage>
        <taxon>Bacteria</taxon>
        <taxon>Bacillati</taxon>
        <taxon>Actinomycetota</taxon>
        <taxon>Actinomycetes</taxon>
        <taxon>Propionibacteriales</taxon>
        <taxon>Kribbellaceae</taxon>
        <taxon>Kribbella</taxon>
    </lineage>
</organism>
<dbReference type="Pfam" id="PF12840">
    <property type="entry name" value="HTH_20"/>
    <property type="match status" value="1"/>
</dbReference>
<keyword evidence="3" id="KW-0804">Transcription</keyword>
<dbReference type="InterPro" id="IPR011991">
    <property type="entry name" value="ArsR-like_HTH"/>
</dbReference>
<proteinExistence type="predicted"/>
<evidence type="ECO:0000313" key="5">
    <source>
        <dbReference type="EMBL" id="MBP2349286.1"/>
    </source>
</evidence>
<dbReference type="RefSeq" id="WP_209692479.1">
    <property type="nucleotide sequence ID" value="NZ_BAAAVU010000028.1"/>
</dbReference>
<dbReference type="InterPro" id="IPR051011">
    <property type="entry name" value="Metal_resp_trans_reg"/>
</dbReference>
<dbReference type="InterPro" id="IPR036388">
    <property type="entry name" value="WH-like_DNA-bd_sf"/>
</dbReference>
<dbReference type="InterPro" id="IPR001845">
    <property type="entry name" value="HTH_ArsR_DNA-bd_dom"/>
</dbReference>
<protein>
    <submittedName>
        <fullName evidence="5">DNA-binding transcriptional ArsR family regulator</fullName>
    </submittedName>
</protein>
<gene>
    <name evidence="5" type="ORF">JOF29_000369</name>
</gene>
<keyword evidence="6" id="KW-1185">Reference proteome</keyword>
<evidence type="ECO:0000256" key="3">
    <source>
        <dbReference type="ARBA" id="ARBA00023163"/>
    </source>
</evidence>
<dbReference type="SUPFAM" id="SSF46785">
    <property type="entry name" value="Winged helix' DNA-binding domain"/>
    <property type="match status" value="1"/>
</dbReference>
<evidence type="ECO:0000259" key="4">
    <source>
        <dbReference type="SMART" id="SM00418"/>
    </source>
</evidence>
<reference evidence="5 6" key="1">
    <citation type="submission" date="2021-03" db="EMBL/GenBank/DDBJ databases">
        <title>Sequencing the genomes of 1000 actinobacteria strains.</title>
        <authorList>
            <person name="Klenk H.-P."/>
        </authorList>
    </citation>
    <scope>NUCLEOTIDE SEQUENCE [LARGE SCALE GENOMIC DNA]</scope>
    <source>
        <strain evidence="5 6">DSM 18824</strain>
    </source>
</reference>
<dbReference type="GO" id="GO:0003677">
    <property type="term" value="F:DNA binding"/>
    <property type="evidence" value="ECO:0007669"/>
    <property type="project" value="UniProtKB-KW"/>
</dbReference>
<dbReference type="EMBL" id="JAGINT010000001">
    <property type="protein sequence ID" value="MBP2349286.1"/>
    <property type="molecule type" value="Genomic_DNA"/>
</dbReference>
<evidence type="ECO:0000256" key="1">
    <source>
        <dbReference type="ARBA" id="ARBA00023015"/>
    </source>
</evidence>
<evidence type="ECO:0000313" key="6">
    <source>
        <dbReference type="Proteomes" id="UP000755585"/>
    </source>
</evidence>
<dbReference type="CDD" id="cd00090">
    <property type="entry name" value="HTH_ARSR"/>
    <property type="match status" value="1"/>
</dbReference>
<accession>A0ABS4UCF2</accession>